<protein>
    <submittedName>
        <fullName evidence="2">Uncharacterized protein</fullName>
    </submittedName>
</protein>
<evidence type="ECO:0000313" key="3">
    <source>
        <dbReference type="Proteomes" id="UP000654075"/>
    </source>
</evidence>
<dbReference type="Proteomes" id="UP000654075">
    <property type="component" value="Unassembled WGS sequence"/>
</dbReference>
<gene>
    <name evidence="2" type="ORF">PGLA1383_LOCUS11959</name>
</gene>
<name>A0A813E620_POLGL</name>
<accession>A0A813E620</accession>
<proteinExistence type="predicted"/>
<feature type="region of interest" description="Disordered" evidence="1">
    <location>
        <begin position="33"/>
        <end position="91"/>
    </location>
</feature>
<feature type="region of interest" description="Disordered" evidence="1">
    <location>
        <begin position="168"/>
        <end position="207"/>
    </location>
</feature>
<comment type="caution">
    <text evidence="2">The sequence shown here is derived from an EMBL/GenBank/DDBJ whole genome shotgun (WGS) entry which is preliminary data.</text>
</comment>
<keyword evidence="3" id="KW-1185">Reference proteome</keyword>
<feature type="compositionally biased region" description="Polar residues" evidence="1">
    <location>
        <begin position="284"/>
        <end position="297"/>
    </location>
</feature>
<feature type="region of interest" description="Disordered" evidence="1">
    <location>
        <begin position="391"/>
        <end position="465"/>
    </location>
</feature>
<reference evidence="2" key="1">
    <citation type="submission" date="2021-02" db="EMBL/GenBank/DDBJ databases">
        <authorList>
            <person name="Dougan E. K."/>
            <person name="Rhodes N."/>
            <person name="Thang M."/>
            <person name="Chan C."/>
        </authorList>
    </citation>
    <scope>NUCLEOTIDE SEQUENCE</scope>
</reference>
<evidence type="ECO:0000256" key="1">
    <source>
        <dbReference type="SAM" id="MobiDB-lite"/>
    </source>
</evidence>
<evidence type="ECO:0000313" key="2">
    <source>
        <dbReference type="EMBL" id="CAE8593363.1"/>
    </source>
</evidence>
<dbReference type="AlphaFoldDB" id="A0A813E620"/>
<sequence length="465" mass="49416">MSSPVLLSSVSSPSGRTCLLQAFPEWELHGHSGRLLHSSSVPGPTSPAGRQGPDCRALSSRRSVGSLWAREPSQEVEQALGAAQGARGRRDRDDQLRVLQALPSPCCDIALVRHRGRVAEAAAPSGSRSLSDNRPQCVDLLQRRGRAPSEAFREVRALDGLEVSLEPASPSVRAAEPPAERSQQDSPPVQRAAVSSRGLGDTPAGLTSDHCWALRRASRPRRSAEWVASERSGPQHIEHSRAARSYAELLGRPATPDLPPSRWGGGPPPQVLEPRASKREAPTRQRSCPGVTSSTPSLVKAQLRSRDPAGTQQVRAPHCLHLLDRLRQKVESLVALEETLQDCSLPAACPAAQLGRCALVPALVSLAGANQEGNPGSPSSIYPASCISTADTTPRPEGEGVPSFFPTTPPGPTTTPPRCRVAAEPRQRAMSLASGKEARGQPESFRPASISATSRQAVRRAGWVG</sequence>
<dbReference type="EMBL" id="CAJNNV010006284">
    <property type="protein sequence ID" value="CAE8593363.1"/>
    <property type="molecule type" value="Genomic_DNA"/>
</dbReference>
<organism evidence="2 3">
    <name type="scientific">Polarella glacialis</name>
    <name type="common">Dinoflagellate</name>
    <dbReference type="NCBI Taxonomy" id="89957"/>
    <lineage>
        <taxon>Eukaryota</taxon>
        <taxon>Sar</taxon>
        <taxon>Alveolata</taxon>
        <taxon>Dinophyceae</taxon>
        <taxon>Suessiales</taxon>
        <taxon>Suessiaceae</taxon>
        <taxon>Polarella</taxon>
    </lineage>
</organism>
<feature type="region of interest" description="Disordered" evidence="1">
    <location>
        <begin position="251"/>
        <end position="312"/>
    </location>
</feature>